<dbReference type="EMBL" id="CCBQ010000011">
    <property type="protein sequence ID" value="CDO92096.1"/>
    <property type="molecule type" value="Genomic_DNA"/>
</dbReference>
<dbReference type="AlphaFoldDB" id="A0A0A8L1H4"/>
<gene>
    <name evidence="2" type="ORF">KLDO_g423</name>
</gene>
<evidence type="ECO:0000256" key="1">
    <source>
        <dbReference type="SAM" id="Phobius"/>
    </source>
</evidence>
<keyword evidence="1" id="KW-0472">Membrane</keyword>
<keyword evidence="1" id="KW-1133">Transmembrane helix</keyword>
<keyword evidence="1" id="KW-0812">Transmembrane</keyword>
<keyword evidence="3" id="KW-1185">Reference proteome</keyword>
<organism evidence="2 3">
    <name type="scientific">Kluyveromyces dobzhanskii CBS 2104</name>
    <dbReference type="NCBI Taxonomy" id="1427455"/>
    <lineage>
        <taxon>Eukaryota</taxon>
        <taxon>Fungi</taxon>
        <taxon>Dikarya</taxon>
        <taxon>Ascomycota</taxon>
        <taxon>Saccharomycotina</taxon>
        <taxon>Saccharomycetes</taxon>
        <taxon>Saccharomycetales</taxon>
        <taxon>Saccharomycetaceae</taxon>
        <taxon>Kluyveromyces</taxon>
    </lineage>
</organism>
<proteinExistence type="predicted"/>
<name>A0A0A8L1H4_9SACH</name>
<accession>A0A0A8L1H4</accession>
<sequence length="77" mass="8731">MRASPVLLQIFKSPRSKVLKSGLLGFTVGCFSAGLLTIGLIDIEERQRKWDDDMLDMNRSIRTLEAHVKSLEQSRNI</sequence>
<evidence type="ECO:0000313" key="3">
    <source>
        <dbReference type="Proteomes" id="UP000031516"/>
    </source>
</evidence>
<dbReference type="OrthoDB" id="4032961at2759"/>
<reference evidence="2 3" key="1">
    <citation type="submission" date="2014-03" db="EMBL/GenBank/DDBJ databases">
        <title>The genome of Kluyveromyces dobzhanskii.</title>
        <authorList>
            <person name="Nystedt B."/>
            <person name="Astrom S."/>
        </authorList>
    </citation>
    <scope>NUCLEOTIDE SEQUENCE [LARGE SCALE GENOMIC DNA]</scope>
    <source>
        <strain evidence="2 3">CBS 2104</strain>
    </source>
</reference>
<evidence type="ECO:0000313" key="2">
    <source>
        <dbReference type="EMBL" id="CDO92096.1"/>
    </source>
</evidence>
<dbReference type="Proteomes" id="UP000031516">
    <property type="component" value="Unassembled WGS sequence"/>
</dbReference>
<protein>
    <submittedName>
        <fullName evidence="2">WGS project CCBQ000000000 data, contig 00105</fullName>
    </submittedName>
</protein>
<feature type="transmembrane region" description="Helical" evidence="1">
    <location>
        <begin position="21"/>
        <end position="41"/>
    </location>
</feature>
<comment type="caution">
    <text evidence="2">The sequence shown here is derived from an EMBL/GenBank/DDBJ whole genome shotgun (WGS) entry which is preliminary data.</text>
</comment>